<protein>
    <recommendedName>
        <fullName evidence="1">MSP domain-containing protein</fullName>
    </recommendedName>
</protein>
<gene>
    <name evidence="2" type="ORF">LOAG_10675</name>
</gene>
<dbReference type="OrthoDB" id="5866971at2759"/>
<feature type="domain" description="MSP" evidence="1">
    <location>
        <begin position="29"/>
        <end position="90"/>
    </location>
</feature>
<dbReference type="RefSeq" id="XP_003146249.1">
    <property type="nucleotide sequence ID" value="XM_003146201.1"/>
</dbReference>
<dbReference type="GeneID" id="9948124"/>
<dbReference type="InterPro" id="IPR000535">
    <property type="entry name" value="MSP_dom"/>
</dbReference>
<dbReference type="PANTHER" id="PTHR22947:SF12">
    <property type="entry name" value="MAJOR SPERM PROTEIN"/>
    <property type="match status" value="1"/>
</dbReference>
<dbReference type="AlphaFoldDB" id="A0A1S0TPF4"/>
<dbReference type="InterPro" id="IPR051774">
    <property type="entry name" value="Sperm-specific_class_P"/>
</dbReference>
<dbReference type="CTD" id="9948124"/>
<name>A0A1S0TPF4_LOALO</name>
<reference evidence="2" key="1">
    <citation type="submission" date="2012-04" db="EMBL/GenBank/DDBJ databases">
        <title>The Genome Sequence of Loa loa.</title>
        <authorList>
            <consortium name="The Broad Institute Genome Sequencing Platform"/>
            <consortium name="Broad Institute Genome Sequencing Center for Infectious Disease"/>
            <person name="Nutman T.B."/>
            <person name="Fink D.L."/>
            <person name="Russ C."/>
            <person name="Young S."/>
            <person name="Zeng Q."/>
            <person name="Gargeya S."/>
            <person name="Alvarado L."/>
            <person name="Berlin A."/>
            <person name="Chapman S.B."/>
            <person name="Chen Z."/>
            <person name="Freedman E."/>
            <person name="Gellesch M."/>
            <person name="Goldberg J."/>
            <person name="Griggs A."/>
            <person name="Gujja S."/>
            <person name="Heilman E.R."/>
            <person name="Heiman D."/>
            <person name="Howarth C."/>
            <person name="Mehta T."/>
            <person name="Neiman D."/>
            <person name="Pearson M."/>
            <person name="Roberts A."/>
            <person name="Saif S."/>
            <person name="Shea T."/>
            <person name="Shenoy N."/>
            <person name="Sisk P."/>
            <person name="Stolte C."/>
            <person name="Sykes S."/>
            <person name="White J."/>
            <person name="Yandava C."/>
            <person name="Haas B."/>
            <person name="Henn M.R."/>
            <person name="Nusbaum C."/>
            <person name="Birren B."/>
        </authorList>
    </citation>
    <scope>NUCLEOTIDE SEQUENCE [LARGE SCALE GENOMIC DNA]</scope>
</reference>
<organism evidence="2">
    <name type="scientific">Loa loa</name>
    <name type="common">Eye worm</name>
    <name type="synonym">Filaria loa</name>
    <dbReference type="NCBI Taxonomy" id="7209"/>
    <lineage>
        <taxon>Eukaryota</taxon>
        <taxon>Metazoa</taxon>
        <taxon>Ecdysozoa</taxon>
        <taxon>Nematoda</taxon>
        <taxon>Chromadorea</taxon>
        <taxon>Rhabditida</taxon>
        <taxon>Spirurina</taxon>
        <taxon>Spiruromorpha</taxon>
        <taxon>Filarioidea</taxon>
        <taxon>Onchocercidae</taxon>
        <taxon>Loa</taxon>
    </lineage>
</organism>
<dbReference type="KEGG" id="loa:LOAG_10675"/>
<dbReference type="Pfam" id="PF00635">
    <property type="entry name" value="Motile_Sperm"/>
    <property type="match status" value="1"/>
</dbReference>
<dbReference type="InParanoid" id="A0A1S0TPF4"/>
<dbReference type="SUPFAM" id="SSF49354">
    <property type="entry name" value="PapD-like"/>
    <property type="match status" value="1"/>
</dbReference>
<proteinExistence type="predicted"/>
<evidence type="ECO:0000259" key="1">
    <source>
        <dbReference type="Pfam" id="PF00635"/>
    </source>
</evidence>
<dbReference type="InterPro" id="IPR013783">
    <property type="entry name" value="Ig-like_fold"/>
</dbReference>
<evidence type="ECO:0000313" key="2">
    <source>
        <dbReference type="EMBL" id="EFO17820.1"/>
    </source>
</evidence>
<sequence length="109" mass="12334">MAVKGQDQRSAKSLLRLKVNAYLHLRLLKVKCTDNELYRVKPVFTFIEPKSVVIFDVNRHDGIGTVDQILFFTTLAKKTDDDPRILFAHSNSTTNNDDIIKTVSLTTVA</sequence>
<accession>A0A1S0TPF4</accession>
<dbReference type="EMBL" id="JH712515">
    <property type="protein sequence ID" value="EFO17820.1"/>
    <property type="molecule type" value="Genomic_DNA"/>
</dbReference>
<dbReference type="PANTHER" id="PTHR22947">
    <property type="entry name" value="MAJOR SPERM PROTEIN"/>
    <property type="match status" value="1"/>
</dbReference>
<dbReference type="Gene3D" id="2.60.40.10">
    <property type="entry name" value="Immunoglobulins"/>
    <property type="match status" value="1"/>
</dbReference>
<dbReference type="InterPro" id="IPR008962">
    <property type="entry name" value="PapD-like_sf"/>
</dbReference>